<feature type="non-terminal residue" evidence="2">
    <location>
        <position position="1"/>
    </location>
</feature>
<accession>A8WLW1</accession>
<dbReference type="GeneID" id="8590636"/>
<dbReference type="CTD" id="8590636"/>
<evidence type="ECO:0000313" key="3">
    <source>
        <dbReference type="Proteomes" id="UP000008549"/>
    </source>
</evidence>
<proteinExistence type="predicted"/>
<dbReference type="Proteomes" id="UP000008549">
    <property type="component" value="Unassembled WGS sequence"/>
</dbReference>
<keyword evidence="1" id="KW-0812">Transmembrane</keyword>
<evidence type="ECO:0000256" key="1">
    <source>
        <dbReference type="SAM" id="Phobius"/>
    </source>
</evidence>
<dbReference type="EMBL" id="HE601501">
    <property type="protein sequence ID" value="CAP21459.1"/>
    <property type="molecule type" value="Genomic_DNA"/>
</dbReference>
<reference evidence="2 3" key="1">
    <citation type="journal article" date="2003" name="PLoS Biol.">
        <title>The genome sequence of Caenorhabditis briggsae: a platform for comparative genomics.</title>
        <authorList>
            <person name="Stein L.D."/>
            <person name="Bao Z."/>
            <person name="Blasiar D."/>
            <person name="Blumenthal T."/>
            <person name="Brent M.R."/>
            <person name="Chen N."/>
            <person name="Chinwalla A."/>
            <person name="Clarke L."/>
            <person name="Clee C."/>
            <person name="Coghlan A."/>
            <person name="Coulson A."/>
            <person name="D'Eustachio P."/>
            <person name="Fitch D.H."/>
            <person name="Fulton L.A."/>
            <person name="Fulton R.E."/>
            <person name="Griffiths-Jones S."/>
            <person name="Harris T.W."/>
            <person name="Hillier L.W."/>
            <person name="Kamath R."/>
            <person name="Kuwabara P.E."/>
            <person name="Mardis E.R."/>
            <person name="Marra M.A."/>
            <person name="Miner T.L."/>
            <person name="Minx P."/>
            <person name="Mullikin J.C."/>
            <person name="Plumb R.W."/>
            <person name="Rogers J."/>
            <person name="Schein J.E."/>
            <person name="Sohrmann M."/>
            <person name="Spieth J."/>
            <person name="Stajich J.E."/>
            <person name="Wei C."/>
            <person name="Willey D."/>
            <person name="Wilson R.K."/>
            <person name="Durbin R."/>
            <person name="Waterston R.H."/>
        </authorList>
    </citation>
    <scope>NUCLEOTIDE SEQUENCE [LARGE SCALE GENOMIC DNA]</scope>
    <source>
        <strain evidence="2 3">AF16</strain>
    </source>
</reference>
<gene>
    <name evidence="2" type="ORF">CBG24977</name>
    <name evidence="2" type="ORF">CBG_24977</name>
</gene>
<dbReference type="AlphaFoldDB" id="A8WLW1"/>
<keyword evidence="1" id="KW-0472">Membrane</keyword>
<keyword evidence="1" id="KW-1133">Transmembrane helix</keyword>
<feature type="non-terminal residue" evidence="2">
    <location>
        <position position="226"/>
    </location>
</feature>
<evidence type="ECO:0000313" key="2">
    <source>
        <dbReference type="EMBL" id="CAP21459.1"/>
    </source>
</evidence>
<dbReference type="KEGG" id="cbr:CBG_24977"/>
<name>A8WLW1_CAEBR</name>
<keyword evidence="3" id="KW-1185">Reference proteome</keyword>
<sequence>QATAVQLVNQTHLQQKPVQQPIPFTSSSLFPFPFLSLVSLIFVFMIDITQQLQNETASSKGRERAKRERGTLSKCSLTRILKLSALSIDAHALKEQLNIQSSIHREDSNSMNRQKYDDFEDFKFGENTAGNFCPFQLKGLRKNDARDHRKKQEKKEMINFSDSELNLHKSRRPYFRKPCLVMSRLSTECVMTRLKRFKKISILSTTGNYDKRIFKIENMDERKNTN</sequence>
<reference evidence="2 3" key="2">
    <citation type="journal article" date="2011" name="PLoS Genet.">
        <title>Caenorhabditis briggsae recombinant inbred line genotypes reveal inter-strain incompatibility and the evolution of recombination.</title>
        <authorList>
            <person name="Ross J.A."/>
            <person name="Koboldt D.C."/>
            <person name="Staisch J.E."/>
            <person name="Chamberlin H.M."/>
            <person name="Gupta B.P."/>
            <person name="Miller R.D."/>
            <person name="Baird S.E."/>
            <person name="Haag E.S."/>
        </authorList>
    </citation>
    <scope>NUCLEOTIDE SEQUENCE [LARGE SCALE GENOMIC DNA]</scope>
    <source>
        <strain evidence="2 3">AF16</strain>
    </source>
</reference>
<dbReference type="HOGENOM" id="CLU_1227425_0_0_1"/>
<protein>
    <submittedName>
        <fullName evidence="2">Protein CBG24977</fullName>
    </submittedName>
</protein>
<dbReference type="RefSeq" id="XP_002648631.1">
    <property type="nucleotide sequence ID" value="XM_002648585.1"/>
</dbReference>
<organism evidence="2 3">
    <name type="scientific">Caenorhabditis briggsae</name>
    <dbReference type="NCBI Taxonomy" id="6238"/>
    <lineage>
        <taxon>Eukaryota</taxon>
        <taxon>Metazoa</taxon>
        <taxon>Ecdysozoa</taxon>
        <taxon>Nematoda</taxon>
        <taxon>Chromadorea</taxon>
        <taxon>Rhabditida</taxon>
        <taxon>Rhabditina</taxon>
        <taxon>Rhabditomorpha</taxon>
        <taxon>Rhabditoidea</taxon>
        <taxon>Rhabditidae</taxon>
        <taxon>Peloderinae</taxon>
        <taxon>Caenorhabditis</taxon>
    </lineage>
</organism>
<feature type="transmembrane region" description="Helical" evidence="1">
    <location>
        <begin position="29"/>
        <end position="48"/>
    </location>
</feature>